<keyword evidence="1" id="KW-0732">Signal</keyword>
<dbReference type="InterPro" id="IPR007210">
    <property type="entry name" value="ABC_Gly_betaine_transp_sub-bd"/>
</dbReference>
<dbReference type="RefSeq" id="WP_089796120.1">
    <property type="nucleotide sequence ID" value="NZ_FPBP01000008.1"/>
</dbReference>
<dbReference type="Pfam" id="PF04069">
    <property type="entry name" value="OpuAC"/>
    <property type="match status" value="1"/>
</dbReference>
<dbReference type="SUPFAM" id="SSF53850">
    <property type="entry name" value="Periplasmic binding protein-like II"/>
    <property type="match status" value="1"/>
</dbReference>
<dbReference type="Gene3D" id="3.40.190.100">
    <property type="entry name" value="Glycine betaine-binding periplasmic protein, domain 2"/>
    <property type="match status" value="1"/>
</dbReference>
<gene>
    <name evidence="3" type="ORF">SAMN04487955_10863</name>
</gene>
<dbReference type="InterPro" id="IPR017783">
    <property type="entry name" value="ABC_choline_sub-bd"/>
</dbReference>
<proteinExistence type="predicted"/>
<dbReference type="GO" id="GO:0015871">
    <property type="term" value="P:choline transport"/>
    <property type="evidence" value="ECO:0007669"/>
    <property type="project" value="InterPro"/>
</dbReference>
<protein>
    <submittedName>
        <fullName evidence="3">Glycine betaine/proline transport system substrate-binding protein</fullName>
    </submittedName>
</protein>
<evidence type="ECO:0000256" key="1">
    <source>
        <dbReference type="SAM" id="SignalP"/>
    </source>
</evidence>
<evidence type="ECO:0000313" key="3">
    <source>
        <dbReference type="EMBL" id="SFU76791.1"/>
    </source>
</evidence>
<dbReference type="GO" id="GO:0043190">
    <property type="term" value="C:ATP-binding cassette (ABC) transporter complex"/>
    <property type="evidence" value="ECO:0007669"/>
    <property type="project" value="InterPro"/>
</dbReference>
<evidence type="ECO:0000313" key="4">
    <source>
        <dbReference type="Proteomes" id="UP000198693"/>
    </source>
</evidence>
<reference evidence="4" key="1">
    <citation type="submission" date="2016-10" db="EMBL/GenBank/DDBJ databases">
        <authorList>
            <person name="Varghese N."/>
            <person name="Submissions S."/>
        </authorList>
    </citation>
    <scope>NUCLEOTIDE SEQUENCE [LARGE SCALE GENOMIC DNA]</scope>
    <source>
        <strain evidence="4">CGMCC 1.6981</strain>
    </source>
</reference>
<feature type="signal peptide" evidence="1">
    <location>
        <begin position="1"/>
        <end position="29"/>
    </location>
</feature>
<organism evidence="3 4">
    <name type="scientific">Halomonas korlensis</name>
    <dbReference type="NCBI Taxonomy" id="463301"/>
    <lineage>
        <taxon>Bacteria</taxon>
        <taxon>Pseudomonadati</taxon>
        <taxon>Pseudomonadota</taxon>
        <taxon>Gammaproteobacteria</taxon>
        <taxon>Oceanospirillales</taxon>
        <taxon>Halomonadaceae</taxon>
        <taxon>Halomonas</taxon>
    </lineage>
</organism>
<dbReference type="GO" id="GO:0022857">
    <property type="term" value="F:transmembrane transporter activity"/>
    <property type="evidence" value="ECO:0007669"/>
    <property type="project" value="InterPro"/>
</dbReference>
<sequence length="316" mass="34629">MSVSLNRPLLARTTLALPLALGLVGTTQADDATLDFGVPSWPGIKVKTQIAEQLLEPLGYATSSQELGLQVIYQGMESGDIDVFLGGWMPAQRDMLAPREESGAIVNVANNVDGAQMTLAVPETLYDQGIQSFADLDENREMLDGEIHSFGAGSAASEILNAAIDEDAWGLGDWSLVDTSTVGMLSAAQDAISREEPIVWVGWTPHWMNLALPMRYLEDSKDLFGENNGESEVLTLMRGDYAEANPNLVAFFEQFTFSAEEQSWMIREFGQEERDADEVAQDWINQNAERVEAMIEGVTHRDGEAAWPIIQAGLTR</sequence>
<dbReference type="EMBL" id="FPBP01000008">
    <property type="protein sequence ID" value="SFU76791.1"/>
    <property type="molecule type" value="Genomic_DNA"/>
</dbReference>
<keyword evidence="4" id="KW-1185">Reference proteome</keyword>
<dbReference type="Gene3D" id="3.40.190.10">
    <property type="entry name" value="Periplasmic binding protein-like II"/>
    <property type="match status" value="1"/>
</dbReference>
<feature type="chain" id="PRO_5011476901" evidence="1">
    <location>
        <begin position="30"/>
        <end position="316"/>
    </location>
</feature>
<dbReference type="GO" id="GO:0042597">
    <property type="term" value="C:periplasmic space"/>
    <property type="evidence" value="ECO:0007669"/>
    <property type="project" value="InterPro"/>
</dbReference>
<name>A0A1I7IV67_9GAMM</name>
<dbReference type="Proteomes" id="UP000198693">
    <property type="component" value="Unassembled WGS sequence"/>
</dbReference>
<dbReference type="AlphaFoldDB" id="A0A1I7IV67"/>
<dbReference type="CDD" id="cd13640">
    <property type="entry name" value="PBP2_ChoX"/>
    <property type="match status" value="1"/>
</dbReference>
<feature type="domain" description="ABC-type glycine betaine transport system substrate-binding" evidence="2">
    <location>
        <begin position="33"/>
        <end position="286"/>
    </location>
</feature>
<dbReference type="OrthoDB" id="9787902at2"/>
<accession>A0A1I7IV67</accession>
<dbReference type="STRING" id="463301.SAMN04487955_10863"/>
<dbReference type="GO" id="GO:0033265">
    <property type="term" value="F:choline binding"/>
    <property type="evidence" value="ECO:0007669"/>
    <property type="project" value="InterPro"/>
</dbReference>
<evidence type="ECO:0000259" key="2">
    <source>
        <dbReference type="Pfam" id="PF04069"/>
    </source>
</evidence>